<evidence type="ECO:0000256" key="3">
    <source>
        <dbReference type="ARBA" id="ARBA00022741"/>
    </source>
</evidence>
<dbReference type="InterPro" id="IPR038718">
    <property type="entry name" value="SNF2-like_sf"/>
</dbReference>
<dbReference type="GO" id="GO:0016887">
    <property type="term" value="F:ATP hydrolysis activity"/>
    <property type="evidence" value="ECO:0007669"/>
    <property type="project" value="TreeGrafter"/>
</dbReference>
<comment type="caution">
    <text evidence="10">The sequence shown here is derived from an EMBL/GenBank/DDBJ whole genome shotgun (WGS) entry which is preliminary data.</text>
</comment>
<dbReference type="GO" id="GO:0042393">
    <property type="term" value="F:histone binding"/>
    <property type="evidence" value="ECO:0007669"/>
    <property type="project" value="TreeGrafter"/>
</dbReference>
<dbReference type="InterPro" id="IPR049730">
    <property type="entry name" value="SNF2/RAD54-like_C"/>
</dbReference>
<dbReference type="SMART" id="SM00490">
    <property type="entry name" value="HELICc"/>
    <property type="match status" value="1"/>
</dbReference>
<dbReference type="PANTHER" id="PTHR45623">
    <property type="entry name" value="CHROMODOMAIN-HELICASE-DNA-BINDING PROTEIN 3-RELATED-RELATED"/>
    <property type="match status" value="1"/>
</dbReference>
<evidence type="ECO:0000256" key="4">
    <source>
        <dbReference type="ARBA" id="ARBA00022801"/>
    </source>
</evidence>
<dbReference type="Proteomes" id="UP000179807">
    <property type="component" value="Unassembled WGS sequence"/>
</dbReference>
<evidence type="ECO:0000256" key="5">
    <source>
        <dbReference type="ARBA" id="ARBA00022840"/>
    </source>
</evidence>
<dbReference type="InterPro" id="IPR016197">
    <property type="entry name" value="Chromo-like_dom_sf"/>
</dbReference>
<dbReference type="AlphaFoldDB" id="A0A1J4KU25"/>
<protein>
    <submittedName>
        <fullName evidence="10">SNF2 family N-terminal domain containing protein</fullName>
    </submittedName>
</protein>
<keyword evidence="2" id="KW-0677">Repeat</keyword>
<dbReference type="RefSeq" id="XP_068367907.1">
    <property type="nucleotide sequence ID" value="XM_068491069.1"/>
</dbReference>
<proteinExistence type="predicted"/>
<dbReference type="GeneID" id="94825773"/>
<dbReference type="SMART" id="SM00487">
    <property type="entry name" value="DEXDc"/>
    <property type="match status" value="1"/>
</dbReference>
<feature type="compositionally biased region" description="Polar residues" evidence="7">
    <location>
        <begin position="727"/>
        <end position="739"/>
    </location>
</feature>
<feature type="domain" description="Helicase ATP-binding" evidence="8">
    <location>
        <begin position="202"/>
        <end position="372"/>
    </location>
</feature>
<dbReference type="Gene3D" id="3.40.50.300">
    <property type="entry name" value="P-loop containing nucleotide triphosphate hydrolases"/>
    <property type="match status" value="1"/>
</dbReference>
<dbReference type="PROSITE" id="PS51194">
    <property type="entry name" value="HELICASE_CTER"/>
    <property type="match status" value="1"/>
</dbReference>
<keyword evidence="11" id="KW-1185">Reference proteome</keyword>
<evidence type="ECO:0000313" key="11">
    <source>
        <dbReference type="Proteomes" id="UP000179807"/>
    </source>
</evidence>
<dbReference type="OrthoDB" id="5857104at2759"/>
<reference evidence="10" key="1">
    <citation type="submission" date="2016-10" db="EMBL/GenBank/DDBJ databases">
        <authorList>
            <person name="Benchimol M."/>
            <person name="Almeida L.G."/>
            <person name="Vasconcelos A.T."/>
            <person name="Perreira-Neves A."/>
            <person name="Rosa I.A."/>
            <person name="Tasca T."/>
            <person name="Bogo M.R."/>
            <person name="de Souza W."/>
        </authorList>
    </citation>
    <scope>NUCLEOTIDE SEQUENCE [LARGE SCALE GENOMIC DNA]</scope>
    <source>
        <strain evidence="10">K</strain>
    </source>
</reference>
<dbReference type="InterPro" id="IPR001650">
    <property type="entry name" value="Helicase_C-like"/>
</dbReference>
<keyword evidence="3" id="KW-0547">Nucleotide-binding</keyword>
<evidence type="ECO:0000256" key="7">
    <source>
        <dbReference type="SAM" id="MobiDB-lite"/>
    </source>
</evidence>
<evidence type="ECO:0000256" key="2">
    <source>
        <dbReference type="ARBA" id="ARBA00022737"/>
    </source>
</evidence>
<sequence length="1253" mass="145750">MSDINDEDISLAIFYSDFDSSDSEKNIHDSPIEHIIGCDSDDLTHPESLKYYVKFPKSSYKNCTWKTYDDLIAICGSRSRIIGFIRHCGKCLVKSQTIPGCFVAVNGDIDKKWLIPEEILLMKDNHYFIKWTGLPYSEATEETTEYPQLILEYNRKLEDSILTNCPKPPTFKAEFENYKESPKYKGGHLLKEHQISGLNWLRHNYRVGRNCILADEMGLGKTIQAIALILDIYSNCDIPGPFLIAAPLSTIKNWQREINEWTDLKTVTLIGNVEEISQIIKYCFFDPKTEKKCIFKILLIPLNLVSKYKNLLRKFHFHCVIIDEAHKLKNIETKSYIALQSLSYAFCVLLTGTPVQNDLAEFWSLLHFIDPSNYSKVSDFTQKFGSNLSADKVEIIQKLVHPYILRRKKADAGIEIGEKEEIVVEVELTRLQRAVYRSILQDNKEVLLNKKFHFNLNNVAMQLRKICNHPFIIPNIESIAIKNYKSKYNIDFNTNLTEEQYCQVIVESSGKMIFLNKLLQSLKGHRVLIFSQMTTVLDILEEYCELMHFNYERIDGNVVGTDRQGRIDRFMKSDDSFVFLLSTKAGGLGLNLTIADTVVIYDSDWNPHNDIQAQSRCHRIGQKMNVNVYRLIARATYESEMYIRANKKLGLDAAIFEKHASNCTEKKLRTILERGAYFLLNEDESEIDKFENESIQQILEKRTKKKLDLYGNTNFSKLVIKNDQQHEQTSNDQDDSNILLNDDKSVGSQNSQNDYKSDTECESNLENNKELIQDHNNDNITNTKDNNKNNENGQQKKKKAPTFWDELFPSDDDEEQRFRKKVDIVCSKDALVSMITTIINDGYSKVYRQTMGEKNLLLLKATALRASTLFEANEHNQKIIKKFVGIQTIRLNQVLNSFPFTDFQWFQQNTELCQRFIDTINFFAVISRILSFLSMNDINYKFPASKTLPAWWSPHDDYSLLFYVYKHGYDFEKMISDEMLPFHWRVIASNLSVIPSYDILRNRLEILTKNIKKLIPSHFVNEISDICSLERFIHRQQMFLPFIPLNSVFLERILRCFQLYGIELNCDLTIDFVKMQTHSNLEFLDPQMYASIASTIISTLFIYNPKLSIVFEKRLHHLTSSIDEALNAISKNEFEKATERVFLFQRLRALSNQIECNIPWGNAESWWENSQCDKPFIKLLVNFGIGSLTLLIASEKSPFSKNCLIRPFNWQQYAVLEKMTMNPNLPDELSEFREWISEDSIVDRIKQYVNYLH</sequence>
<feature type="compositionally biased region" description="Basic and acidic residues" evidence="7">
    <location>
        <begin position="767"/>
        <end position="777"/>
    </location>
</feature>
<feature type="domain" description="Helicase C-terminal" evidence="9">
    <location>
        <begin position="514"/>
        <end position="669"/>
    </location>
</feature>
<evidence type="ECO:0000259" key="8">
    <source>
        <dbReference type="PROSITE" id="PS51192"/>
    </source>
</evidence>
<evidence type="ECO:0000256" key="1">
    <source>
        <dbReference type="ARBA" id="ARBA00004123"/>
    </source>
</evidence>
<feature type="compositionally biased region" description="Low complexity" evidence="7">
    <location>
        <begin position="778"/>
        <end position="793"/>
    </location>
</feature>
<dbReference type="PANTHER" id="PTHR45623:SF11">
    <property type="entry name" value="KISMET, ISOFORM C"/>
    <property type="match status" value="1"/>
</dbReference>
<dbReference type="GO" id="GO:0005634">
    <property type="term" value="C:nucleus"/>
    <property type="evidence" value="ECO:0007669"/>
    <property type="project" value="UniProtKB-SubCell"/>
</dbReference>
<keyword evidence="5" id="KW-0067">ATP-binding</keyword>
<dbReference type="SUPFAM" id="SSF52540">
    <property type="entry name" value="P-loop containing nucleoside triphosphate hydrolases"/>
    <property type="match status" value="2"/>
</dbReference>
<evidence type="ECO:0000256" key="6">
    <source>
        <dbReference type="ARBA" id="ARBA00023242"/>
    </source>
</evidence>
<dbReference type="Gene3D" id="1.10.10.60">
    <property type="entry name" value="Homeodomain-like"/>
    <property type="match status" value="1"/>
</dbReference>
<dbReference type="GO" id="GO:0140658">
    <property type="term" value="F:ATP-dependent chromatin remodeler activity"/>
    <property type="evidence" value="ECO:0007669"/>
    <property type="project" value="TreeGrafter"/>
</dbReference>
<feature type="region of interest" description="Disordered" evidence="7">
    <location>
        <begin position="721"/>
        <end position="800"/>
    </location>
</feature>
<dbReference type="CDD" id="cd18793">
    <property type="entry name" value="SF2_C_SNF"/>
    <property type="match status" value="1"/>
</dbReference>
<dbReference type="GO" id="GO:0000785">
    <property type="term" value="C:chromatin"/>
    <property type="evidence" value="ECO:0007669"/>
    <property type="project" value="TreeGrafter"/>
</dbReference>
<dbReference type="InterPro" id="IPR027417">
    <property type="entry name" value="P-loop_NTPase"/>
</dbReference>
<dbReference type="PROSITE" id="PS51192">
    <property type="entry name" value="HELICASE_ATP_BIND_1"/>
    <property type="match status" value="1"/>
</dbReference>
<dbReference type="Pfam" id="PF00176">
    <property type="entry name" value="SNF2-rel_dom"/>
    <property type="match status" value="1"/>
</dbReference>
<evidence type="ECO:0000313" key="10">
    <source>
        <dbReference type="EMBL" id="OHT14771.1"/>
    </source>
</evidence>
<dbReference type="EMBL" id="MLAK01000325">
    <property type="protein sequence ID" value="OHT14771.1"/>
    <property type="molecule type" value="Genomic_DNA"/>
</dbReference>
<keyword evidence="6" id="KW-0539">Nucleus</keyword>
<organism evidence="10 11">
    <name type="scientific">Tritrichomonas foetus</name>
    <dbReference type="NCBI Taxonomy" id="1144522"/>
    <lineage>
        <taxon>Eukaryota</taxon>
        <taxon>Metamonada</taxon>
        <taxon>Parabasalia</taxon>
        <taxon>Tritrichomonadida</taxon>
        <taxon>Tritrichomonadidae</taxon>
        <taxon>Tritrichomonas</taxon>
    </lineage>
</organism>
<dbReference type="SMART" id="SM00298">
    <property type="entry name" value="CHROMO"/>
    <property type="match status" value="1"/>
</dbReference>
<dbReference type="Pfam" id="PF00271">
    <property type="entry name" value="Helicase_C"/>
    <property type="match status" value="1"/>
</dbReference>
<dbReference type="GO" id="GO:0003682">
    <property type="term" value="F:chromatin binding"/>
    <property type="evidence" value="ECO:0007669"/>
    <property type="project" value="TreeGrafter"/>
</dbReference>
<keyword evidence="4" id="KW-0378">Hydrolase</keyword>
<gene>
    <name evidence="10" type="ORF">TRFO_03056</name>
</gene>
<dbReference type="InterPro" id="IPR000953">
    <property type="entry name" value="Chromo/chromo_shadow_dom"/>
</dbReference>
<dbReference type="InterPro" id="IPR000330">
    <property type="entry name" value="SNF2_N"/>
</dbReference>
<comment type="subcellular location">
    <subcellularLocation>
        <location evidence="1">Nucleus</location>
    </subcellularLocation>
</comment>
<dbReference type="InterPro" id="IPR014001">
    <property type="entry name" value="Helicase_ATP-bd"/>
</dbReference>
<accession>A0A1J4KU25</accession>
<dbReference type="GO" id="GO:0005524">
    <property type="term" value="F:ATP binding"/>
    <property type="evidence" value="ECO:0007669"/>
    <property type="project" value="UniProtKB-KW"/>
</dbReference>
<dbReference type="SUPFAM" id="SSF54160">
    <property type="entry name" value="Chromo domain-like"/>
    <property type="match status" value="1"/>
</dbReference>
<dbReference type="VEuPathDB" id="TrichDB:TRFO_03056"/>
<evidence type="ECO:0000259" key="9">
    <source>
        <dbReference type="PROSITE" id="PS51194"/>
    </source>
</evidence>
<dbReference type="GO" id="GO:0003677">
    <property type="term" value="F:DNA binding"/>
    <property type="evidence" value="ECO:0007669"/>
    <property type="project" value="TreeGrafter"/>
</dbReference>
<dbReference type="Gene3D" id="3.40.50.10810">
    <property type="entry name" value="Tandem AAA-ATPase domain"/>
    <property type="match status" value="1"/>
</dbReference>
<name>A0A1J4KU25_9EUKA</name>